<accession>A0A811VI83</accession>
<dbReference type="AlphaFoldDB" id="A0A811VI83"/>
<reference evidence="1" key="1">
    <citation type="submission" date="2020-11" db="EMBL/GenBank/DDBJ databases">
        <authorList>
            <person name="Whitehead M."/>
        </authorList>
    </citation>
    <scope>NUCLEOTIDE SEQUENCE</scope>
    <source>
        <strain evidence="1">EGII</strain>
    </source>
</reference>
<evidence type="ECO:0000313" key="2">
    <source>
        <dbReference type="Proteomes" id="UP000606786"/>
    </source>
</evidence>
<comment type="caution">
    <text evidence="1">The sequence shown here is derived from an EMBL/GenBank/DDBJ whole genome shotgun (WGS) entry which is preliminary data.</text>
</comment>
<dbReference type="Proteomes" id="UP000606786">
    <property type="component" value="Unassembled WGS sequence"/>
</dbReference>
<dbReference type="EMBL" id="CAJHJT010000056">
    <property type="protein sequence ID" value="CAD7013959.1"/>
    <property type="molecule type" value="Genomic_DNA"/>
</dbReference>
<evidence type="ECO:0000313" key="1">
    <source>
        <dbReference type="EMBL" id="CAD7013959.1"/>
    </source>
</evidence>
<proteinExistence type="predicted"/>
<organism evidence="1 2">
    <name type="scientific">Ceratitis capitata</name>
    <name type="common">Mediterranean fruit fly</name>
    <name type="synonym">Tephritis capitata</name>
    <dbReference type="NCBI Taxonomy" id="7213"/>
    <lineage>
        <taxon>Eukaryota</taxon>
        <taxon>Metazoa</taxon>
        <taxon>Ecdysozoa</taxon>
        <taxon>Arthropoda</taxon>
        <taxon>Hexapoda</taxon>
        <taxon>Insecta</taxon>
        <taxon>Pterygota</taxon>
        <taxon>Neoptera</taxon>
        <taxon>Endopterygota</taxon>
        <taxon>Diptera</taxon>
        <taxon>Brachycera</taxon>
        <taxon>Muscomorpha</taxon>
        <taxon>Tephritoidea</taxon>
        <taxon>Tephritidae</taxon>
        <taxon>Ceratitis</taxon>
        <taxon>Ceratitis</taxon>
    </lineage>
</organism>
<sequence>MREELSTGVELYCVYNTKCHEVQVEAQQAISPFIVVTRVMSSASVEWAEGSNDIVDGVLSRLKKRDRGGYIEDWVASLNTLLLASLRSTVPIPETPKLLKPVILMECLNGM</sequence>
<gene>
    <name evidence="1" type="ORF">CCAP1982_LOCUS21968</name>
</gene>
<protein>
    <submittedName>
        <fullName evidence="1">(Mediterranean fruit fly) hypothetical protein</fullName>
    </submittedName>
</protein>
<keyword evidence="2" id="KW-1185">Reference proteome</keyword>
<name>A0A811VI83_CERCA</name>